<evidence type="ECO:0000256" key="3">
    <source>
        <dbReference type="ARBA" id="ARBA00022833"/>
    </source>
</evidence>
<dbReference type="PROSITE" id="PS51891">
    <property type="entry name" value="CENP_V_GFA"/>
    <property type="match status" value="1"/>
</dbReference>
<dbReference type="GO" id="GO:0016846">
    <property type="term" value="F:carbon-sulfur lyase activity"/>
    <property type="evidence" value="ECO:0007669"/>
    <property type="project" value="InterPro"/>
</dbReference>
<feature type="domain" description="CENP-V/GFA" evidence="5">
    <location>
        <begin position="13"/>
        <end position="124"/>
    </location>
</feature>
<evidence type="ECO:0000313" key="6">
    <source>
        <dbReference type="EMBL" id="RCW83844.1"/>
    </source>
</evidence>
<keyword evidence="7" id="KW-1185">Reference proteome</keyword>
<organism evidence="6 7">
    <name type="scientific">Paracoccus lutimaris</name>
    <dbReference type="NCBI Taxonomy" id="1490030"/>
    <lineage>
        <taxon>Bacteria</taxon>
        <taxon>Pseudomonadati</taxon>
        <taxon>Pseudomonadota</taxon>
        <taxon>Alphaproteobacteria</taxon>
        <taxon>Rhodobacterales</taxon>
        <taxon>Paracoccaceae</taxon>
        <taxon>Paracoccus</taxon>
    </lineage>
</organism>
<dbReference type="OrthoDB" id="9807246at2"/>
<dbReference type="AlphaFoldDB" id="A0A368Z072"/>
<dbReference type="EMBL" id="QPJL01000009">
    <property type="protein sequence ID" value="RCW83844.1"/>
    <property type="molecule type" value="Genomic_DNA"/>
</dbReference>
<keyword evidence="4" id="KW-0456">Lyase</keyword>
<protein>
    <recommendedName>
        <fullName evidence="5">CENP-V/GFA domain-containing protein</fullName>
    </recommendedName>
</protein>
<evidence type="ECO:0000313" key="7">
    <source>
        <dbReference type="Proteomes" id="UP000253345"/>
    </source>
</evidence>
<evidence type="ECO:0000259" key="5">
    <source>
        <dbReference type="PROSITE" id="PS51891"/>
    </source>
</evidence>
<reference evidence="6 7" key="1">
    <citation type="submission" date="2018-07" db="EMBL/GenBank/DDBJ databases">
        <title>Genomic Encyclopedia of Type Strains, Phase III (KMG-III): the genomes of soil and plant-associated and newly described type strains.</title>
        <authorList>
            <person name="Whitman W."/>
        </authorList>
    </citation>
    <scope>NUCLEOTIDE SEQUENCE [LARGE SCALE GENOMIC DNA]</scope>
    <source>
        <strain evidence="6 7">CECT 8525</strain>
    </source>
</reference>
<dbReference type="InterPro" id="IPR006913">
    <property type="entry name" value="CENP-V/GFA"/>
</dbReference>
<evidence type="ECO:0000256" key="2">
    <source>
        <dbReference type="ARBA" id="ARBA00022723"/>
    </source>
</evidence>
<proteinExistence type="inferred from homology"/>
<keyword evidence="2" id="KW-0479">Metal-binding</keyword>
<comment type="caution">
    <text evidence="6">The sequence shown here is derived from an EMBL/GenBank/DDBJ whole genome shotgun (WGS) entry which is preliminary data.</text>
</comment>
<keyword evidence="3" id="KW-0862">Zinc</keyword>
<dbReference type="InterPro" id="IPR011057">
    <property type="entry name" value="Mss4-like_sf"/>
</dbReference>
<dbReference type="GO" id="GO:0046872">
    <property type="term" value="F:metal ion binding"/>
    <property type="evidence" value="ECO:0007669"/>
    <property type="project" value="UniProtKB-KW"/>
</dbReference>
<dbReference type="PANTHER" id="PTHR33337">
    <property type="entry name" value="GFA DOMAIN-CONTAINING PROTEIN"/>
    <property type="match status" value="1"/>
</dbReference>
<dbReference type="PANTHER" id="PTHR33337:SF40">
    <property type="entry name" value="CENP-V_GFA DOMAIN-CONTAINING PROTEIN-RELATED"/>
    <property type="match status" value="1"/>
</dbReference>
<dbReference type="Pfam" id="PF04828">
    <property type="entry name" value="GFA"/>
    <property type="match status" value="1"/>
</dbReference>
<dbReference type="SUPFAM" id="SSF51316">
    <property type="entry name" value="Mss4-like"/>
    <property type="match status" value="1"/>
</dbReference>
<evidence type="ECO:0000256" key="1">
    <source>
        <dbReference type="ARBA" id="ARBA00005495"/>
    </source>
</evidence>
<sequence length="135" mass="14879">MTHSPIHPGVTEFTGHCLCGTIRFHGSYDDTHGLKACHCSQCRRWSGHVWAAILPRTLEISGEPKWYRASDFARRGFCGDCGSSLFWQRDGSPIIDVAAGAIDSPTGLRLQGHIFVADKGDYYDIADGLPQDARE</sequence>
<comment type="similarity">
    <text evidence="1">Belongs to the Gfa family.</text>
</comment>
<dbReference type="Gene3D" id="3.90.1590.10">
    <property type="entry name" value="glutathione-dependent formaldehyde- activating enzyme (gfa)"/>
    <property type="match status" value="1"/>
</dbReference>
<name>A0A368Z072_9RHOB</name>
<dbReference type="Proteomes" id="UP000253345">
    <property type="component" value="Unassembled WGS sequence"/>
</dbReference>
<dbReference type="RefSeq" id="WP_114349204.1">
    <property type="nucleotide sequence ID" value="NZ_QPJL01000009.1"/>
</dbReference>
<accession>A0A368Z072</accession>
<gene>
    <name evidence="6" type="ORF">DFP89_10925</name>
</gene>
<evidence type="ECO:0000256" key="4">
    <source>
        <dbReference type="ARBA" id="ARBA00023239"/>
    </source>
</evidence>